<dbReference type="RefSeq" id="WP_077278129.1">
    <property type="nucleotide sequence ID" value="NZ_MVBK01000032.1"/>
</dbReference>
<dbReference type="STRING" id="108003.B1C78_05440"/>
<feature type="signal peptide" evidence="2">
    <location>
        <begin position="1"/>
        <end position="22"/>
    </location>
</feature>
<evidence type="ECO:0000256" key="1">
    <source>
        <dbReference type="SAM" id="MobiDB-lite"/>
    </source>
</evidence>
<feature type="chain" id="PRO_5013183389" evidence="2">
    <location>
        <begin position="23"/>
        <end position="715"/>
    </location>
</feature>
<evidence type="ECO:0000313" key="4">
    <source>
        <dbReference type="EMBL" id="OOG25971.1"/>
    </source>
</evidence>
<dbReference type="Pfam" id="PF05170">
    <property type="entry name" value="AsmA"/>
    <property type="match status" value="1"/>
</dbReference>
<dbReference type="InterPro" id="IPR007844">
    <property type="entry name" value="AsmA"/>
</dbReference>
<feature type="compositionally biased region" description="Pro residues" evidence="1">
    <location>
        <begin position="391"/>
        <end position="403"/>
    </location>
</feature>
<dbReference type="AlphaFoldDB" id="A0A1V3NLP2"/>
<organism evidence="4 5">
    <name type="scientific">Thioalkalivibrio denitrificans</name>
    <dbReference type="NCBI Taxonomy" id="108003"/>
    <lineage>
        <taxon>Bacteria</taxon>
        <taxon>Pseudomonadati</taxon>
        <taxon>Pseudomonadota</taxon>
        <taxon>Gammaproteobacteria</taxon>
        <taxon>Chromatiales</taxon>
        <taxon>Ectothiorhodospiraceae</taxon>
        <taxon>Thioalkalivibrio</taxon>
    </lineage>
</organism>
<comment type="caution">
    <text evidence="4">The sequence shown here is derived from an EMBL/GenBank/DDBJ whole genome shotgun (WGS) entry which is preliminary data.</text>
</comment>
<feature type="region of interest" description="Disordered" evidence="1">
    <location>
        <begin position="390"/>
        <end position="415"/>
    </location>
</feature>
<gene>
    <name evidence="4" type="ORF">B1C78_05440</name>
</gene>
<evidence type="ECO:0000313" key="5">
    <source>
        <dbReference type="Proteomes" id="UP000189462"/>
    </source>
</evidence>
<dbReference type="PANTHER" id="PTHR30441">
    <property type="entry name" value="DUF748 DOMAIN-CONTAINING PROTEIN"/>
    <property type="match status" value="1"/>
</dbReference>
<dbReference type="EMBL" id="MVBK01000032">
    <property type="protein sequence ID" value="OOG25971.1"/>
    <property type="molecule type" value="Genomic_DNA"/>
</dbReference>
<dbReference type="GO" id="GO:0090313">
    <property type="term" value="P:regulation of protein targeting to membrane"/>
    <property type="evidence" value="ECO:0007669"/>
    <property type="project" value="TreeGrafter"/>
</dbReference>
<dbReference type="GO" id="GO:0005886">
    <property type="term" value="C:plasma membrane"/>
    <property type="evidence" value="ECO:0007669"/>
    <property type="project" value="TreeGrafter"/>
</dbReference>
<evidence type="ECO:0000256" key="2">
    <source>
        <dbReference type="SAM" id="SignalP"/>
    </source>
</evidence>
<keyword evidence="5" id="KW-1185">Reference proteome</keyword>
<feature type="domain" description="AsmA" evidence="3">
    <location>
        <begin position="1"/>
        <end position="603"/>
    </location>
</feature>
<sequence length="715" mass="78469">MKWFKRVLILLLALLILAGATAAYLVATFDPNEHKDRISAAVKEQTGRDLVIEGEIGLTLFPRLGVSLGDTWLSNAEGFTDEPFARIREVELSVALMPLLRRELQVEQIRLVGLALNLERDAQGRTNWDDLVEAAETPDEPVEPRLERVPGEAPALRDIDVGGLVIRDASVSWRDEQAGTALRLDPFNMELGRIRLGEPTPLEMSLRLHQEEPAMTAEMDLNARLTIDLEAQRYDLRRLVAAVDLSGEELPADLSARIRADVGADLAAGTAAIDDLSVETLGLTLSGRMAVRGLDADNPRVSGELSSDTFSVRTLLRELGEEPPETADPDVLENVSVELAFEADADAASLTSLAVRLDDTRLTGNARVSQYDSPAIRAELDVDRINLDRYLPPPADEPVAPPRDAPEAEREGWPDDPIELPVEMLRSLNVNAGLAVGEMIINGLTLTQLSLTLSARDGLVELKPFSGRLYEGSIEAAMSLDVRGDTPRYAFEQQLRGVRMGPLLDDMSEDGEGLLAGTTRLNARINTRGQSVKDLVSALNGSGDFEFADGAVKGINIAQIIRDAEARLRGQSVERTDEPNQTDFSELRGSFTIRDGIVTNEDLSASSPLLRVRGQGNADLPRERLDYRVNATLVATLEGQSGRSLDELRGVNLPIRIRGPFSDPSVSLDLASVMEGRAREEAERRLREEVTPRIEEQREGLEEQLRDRLRIPGLR</sequence>
<protein>
    <submittedName>
        <fullName evidence="4">Membrane assembly protein AsmA</fullName>
    </submittedName>
</protein>
<accession>A0A1V3NLP2</accession>
<dbReference type="Proteomes" id="UP000189462">
    <property type="component" value="Unassembled WGS sequence"/>
</dbReference>
<dbReference type="OrthoDB" id="9766390at2"/>
<proteinExistence type="predicted"/>
<name>A0A1V3NLP2_9GAMM</name>
<reference evidence="4 5" key="1">
    <citation type="submission" date="2017-02" db="EMBL/GenBank/DDBJ databases">
        <title>Genomic diversity within the haloalkaliphilic genus Thioalkalivibrio.</title>
        <authorList>
            <person name="Ahn A.-C."/>
            <person name="Meier-Kolthoff J."/>
            <person name="Overmars L."/>
            <person name="Richter M."/>
            <person name="Woyke T."/>
            <person name="Sorokin D.Y."/>
            <person name="Muyzer G."/>
        </authorList>
    </citation>
    <scope>NUCLEOTIDE SEQUENCE [LARGE SCALE GENOMIC DNA]</scope>
    <source>
        <strain evidence="4 5">ALJD</strain>
    </source>
</reference>
<dbReference type="InterPro" id="IPR052894">
    <property type="entry name" value="AsmA-related"/>
</dbReference>
<feature type="compositionally biased region" description="Basic and acidic residues" evidence="1">
    <location>
        <begin position="404"/>
        <end position="413"/>
    </location>
</feature>
<evidence type="ECO:0000259" key="3">
    <source>
        <dbReference type="Pfam" id="PF05170"/>
    </source>
</evidence>
<dbReference type="PANTHER" id="PTHR30441:SF4">
    <property type="entry name" value="PROTEIN ASMA"/>
    <property type="match status" value="1"/>
</dbReference>
<keyword evidence="2" id="KW-0732">Signal</keyword>